<evidence type="ECO:0000256" key="1">
    <source>
        <dbReference type="ARBA" id="ARBA00005417"/>
    </source>
</evidence>
<comment type="caution">
    <text evidence="6">The sequence shown here is derived from an EMBL/GenBank/DDBJ whole genome shotgun (WGS) entry which is preliminary data.</text>
</comment>
<dbReference type="Gene3D" id="3.40.50.300">
    <property type="entry name" value="P-loop containing nucleotide triphosphate hydrolases"/>
    <property type="match status" value="1"/>
</dbReference>
<reference evidence="6 7" key="1">
    <citation type="submission" date="2012-07" db="EMBL/GenBank/DDBJ databases">
        <authorList>
            <person name="Durkin A.S."/>
            <person name="McCorrison J."/>
            <person name="Torralba M."/>
            <person name="Gillis M."/>
            <person name="Methe B."/>
            <person name="Sutton G."/>
            <person name="Nelson K.E."/>
        </authorList>
    </citation>
    <scope>NUCLEOTIDE SEQUENCE [LARGE SCALE GENOMIC DNA]</scope>
    <source>
        <strain evidence="7">ATCC 12104 / DSM 43013 / CCUG 2238 / JCM 8349 / NCTC 10301 / Howell 279</strain>
    </source>
</reference>
<sequence>MMTPGIALHVSHLSRVFTNGAGIHDICLSAQDRSVTAVIGPNGAGKTVLFSAITGLCPADEGDVEVSTGRTVAYCPDVPQFESWLTATEIVETSLALSDASGDIGVSEALDQCGLTRVAKRRVADFSRGMLQRLGIAAALVLDPGLLILDEPNSALDPVGRADVRRLIQEQKRYRCILLSSHLLSEVEQLADHVVVISEGRVISQGTTADLLTSGREPAWTLRFLHSYEPGEQARLTARLHRAFPTGSFTTPTRTTCLVRFPSLEMGTALLPQVMEQVDVPMLEVTLTGRDLDASFAHLVTGQEF</sequence>
<comment type="similarity">
    <text evidence="1">Belongs to the ABC transporter superfamily.</text>
</comment>
<dbReference type="InterPro" id="IPR003439">
    <property type="entry name" value="ABC_transporter-like_ATP-bd"/>
</dbReference>
<dbReference type="InterPro" id="IPR003593">
    <property type="entry name" value="AAA+_ATPase"/>
</dbReference>
<evidence type="ECO:0000256" key="2">
    <source>
        <dbReference type="ARBA" id="ARBA00022448"/>
    </source>
</evidence>
<dbReference type="EMBL" id="ALJK01000149">
    <property type="protein sequence ID" value="EJN84504.1"/>
    <property type="molecule type" value="Genomic_DNA"/>
</dbReference>
<evidence type="ECO:0000256" key="3">
    <source>
        <dbReference type="ARBA" id="ARBA00022741"/>
    </source>
</evidence>
<gene>
    <name evidence="6" type="ORF">HMPREF1129_2686</name>
</gene>
<dbReference type="GO" id="GO:0016887">
    <property type="term" value="F:ATP hydrolysis activity"/>
    <property type="evidence" value="ECO:0007669"/>
    <property type="project" value="InterPro"/>
</dbReference>
<protein>
    <submittedName>
        <fullName evidence="6">ABC transporter, ATP-binding protein</fullName>
    </submittedName>
</protein>
<dbReference type="GO" id="GO:0005524">
    <property type="term" value="F:ATP binding"/>
    <property type="evidence" value="ECO:0007669"/>
    <property type="project" value="UniProtKB-KW"/>
</dbReference>
<keyword evidence="3" id="KW-0547">Nucleotide-binding</keyword>
<name>J3JJH1_ACTNH</name>
<dbReference type="SMART" id="SM00382">
    <property type="entry name" value="AAA"/>
    <property type="match status" value="1"/>
</dbReference>
<organism evidence="6 7">
    <name type="scientific">Actinomyces naeslundii (strain ATCC 12104 / DSM 43013 / CCUG 2238 / JCM 8349 / NCTC 10301 / Howell 279)</name>
    <dbReference type="NCBI Taxonomy" id="1115803"/>
    <lineage>
        <taxon>Bacteria</taxon>
        <taxon>Bacillati</taxon>
        <taxon>Actinomycetota</taxon>
        <taxon>Actinomycetes</taxon>
        <taxon>Actinomycetales</taxon>
        <taxon>Actinomycetaceae</taxon>
        <taxon>Actinomyces</taxon>
    </lineage>
</organism>
<dbReference type="PATRIC" id="fig|1115803.3.peg.1717"/>
<accession>J3JJH1</accession>
<feature type="domain" description="ABC transporter" evidence="5">
    <location>
        <begin position="8"/>
        <end position="224"/>
    </location>
</feature>
<dbReference type="PANTHER" id="PTHR43335">
    <property type="entry name" value="ABC TRANSPORTER, ATP-BINDING PROTEIN"/>
    <property type="match status" value="1"/>
</dbReference>
<dbReference type="PANTHER" id="PTHR43335:SF11">
    <property type="entry name" value="ABC TRANSPORTER RELATED"/>
    <property type="match status" value="1"/>
</dbReference>
<keyword evidence="2" id="KW-0813">Transport</keyword>
<keyword evidence="4 6" id="KW-0067">ATP-binding</keyword>
<evidence type="ECO:0000313" key="6">
    <source>
        <dbReference type="EMBL" id="EJN84504.1"/>
    </source>
</evidence>
<evidence type="ECO:0000313" key="7">
    <source>
        <dbReference type="Proteomes" id="UP000007814"/>
    </source>
</evidence>
<evidence type="ECO:0000256" key="4">
    <source>
        <dbReference type="ARBA" id="ARBA00022840"/>
    </source>
</evidence>
<dbReference type="InterPro" id="IPR027417">
    <property type="entry name" value="P-loop_NTPase"/>
</dbReference>
<dbReference type="Proteomes" id="UP000007814">
    <property type="component" value="Unassembled WGS sequence"/>
</dbReference>
<dbReference type="SUPFAM" id="SSF52540">
    <property type="entry name" value="P-loop containing nucleoside triphosphate hydrolases"/>
    <property type="match status" value="1"/>
</dbReference>
<dbReference type="eggNOG" id="COG1131">
    <property type="taxonomic scope" value="Bacteria"/>
</dbReference>
<dbReference type="AlphaFoldDB" id="J3JJH1"/>
<dbReference type="PROSITE" id="PS50893">
    <property type="entry name" value="ABC_TRANSPORTER_2"/>
    <property type="match status" value="1"/>
</dbReference>
<dbReference type="Pfam" id="PF00005">
    <property type="entry name" value="ABC_tran"/>
    <property type="match status" value="1"/>
</dbReference>
<evidence type="ECO:0000259" key="5">
    <source>
        <dbReference type="PROSITE" id="PS50893"/>
    </source>
</evidence>
<proteinExistence type="inferred from homology"/>